<proteinExistence type="inferred from homology"/>
<dbReference type="Gene3D" id="1.20.58.1610">
    <property type="entry name" value="NADH:ubiquinone/plastoquinone oxidoreductase, chain 3"/>
    <property type="match status" value="1"/>
</dbReference>
<evidence type="ECO:0000313" key="10">
    <source>
        <dbReference type="EMBL" id="ARO34990.1"/>
    </source>
</evidence>
<evidence type="ECO:0000256" key="4">
    <source>
        <dbReference type="ARBA" id="ARBA00022448"/>
    </source>
</evidence>
<dbReference type="EC" id="7.1.1.2" evidence="9"/>
<dbReference type="GO" id="GO:0031966">
    <property type="term" value="C:mitochondrial membrane"/>
    <property type="evidence" value="ECO:0007669"/>
    <property type="project" value="UniProtKB-SubCell"/>
</dbReference>
<keyword evidence="9" id="KW-0830">Ubiquinone</keyword>
<evidence type="ECO:0000256" key="8">
    <source>
        <dbReference type="ARBA" id="ARBA00049551"/>
    </source>
</evidence>
<evidence type="ECO:0000256" key="7">
    <source>
        <dbReference type="ARBA" id="ARBA00023136"/>
    </source>
</evidence>
<evidence type="ECO:0000256" key="6">
    <source>
        <dbReference type="ARBA" id="ARBA00022989"/>
    </source>
</evidence>
<comment type="function">
    <text evidence="9">Core subunit of the mitochondrial membrane respiratory chain NADH dehydrogenase (Complex I) which catalyzes electron transfer from NADH through the respiratory chain, using ubiquinone as an electron acceptor. Essential for the catalytic activity of complex I.</text>
</comment>
<sequence>MMYSMFMVSYAMVLMLIAFSYLIMWKSNHNMTEKKSPFECGFDPLAPSRTPFSTRFILLMIFFLIFDLETVMALPLLHSLMVSNSLSCSTYTQLFFMILLVGLLYEMYNEALDWA</sequence>
<evidence type="ECO:0000256" key="2">
    <source>
        <dbReference type="ARBA" id="ARBA00008472"/>
    </source>
</evidence>
<dbReference type="InterPro" id="IPR000440">
    <property type="entry name" value="NADH_UbQ/plastoQ_OxRdtase_su3"/>
</dbReference>
<geneLocation type="mitochondrion" evidence="10"/>
<evidence type="ECO:0000256" key="3">
    <source>
        <dbReference type="ARBA" id="ARBA00021007"/>
    </source>
</evidence>
<keyword evidence="9" id="KW-1278">Translocase</keyword>
<keyword evidence="9" id="KW-0679">Respiratory chain</keyword>
<protein>
    <recommendedName>
        <fullName evidence="3 9">NADH-ubiquinone oxidoreductase chain 3</fullName>
        <ecNumber evidence="9">7.1.1.2</ecNumber>
    </recommendedName>
</protein>
<dbReference type="EMBL" id="KY249249">
    <property type="protein sequence ID" value="ARO34990.1"/>
    <property type="molecule type" value="Genomic_DNA"/>
</dbReference>
<evidence type="ECO:0000256" key="9">
    <source>
        <dbReference type="RuleBase" id="RU003640"/>
    </source>
</evidence>
<reference evidence="10" key="1">
    <citation type="submission" date="2016-11" db="EMBL/GenBank/DDBJ databases">
        <title>The complete mitochondrial genome of Cerion tridentatum costellata Pilsbry, 1946 (Gastropoda: Stylommatophora: Cerionidae).</title>
        <authorList>
            <person name="Harasewych M.G."/>
            <person name="Gonzalez V.L."/>
            <person name="Windsor A.M."/>
            <person name="Halloran M."/>
        </authorList>
    </citation>
    <scope>NUCLEOTIDE SEQUENCE</scope>
</reference>
<keyword evidence="9" id="KW-0249">Electron transport</keyword>
<keyword evidence="5 9" id="KW-0812">Transmembrane</keyword>
<dbReference type="PANTHER" id="PTHR11058">
    <property type="entry name" value="NADH-UBIQUINONE OXIDOREDUCTASE CHAIN 3"/>
    <property type="match status" value="1"/>
</dbReference>
<accession>A0A1W6Q5G2</accession>
<keyword evidence="7 9" id="KW-0472">Membrane</keyword>
<evidence type="ECO:0000256" key="5">
    <source>
        <dbReference type="ARBA" id="ARBA00022692"/>
    </source>
</evidence>
<feature type="transmembrane region" description="Helical" evidence="9">
    <location>
        <begin position="90"/>
        <end position="108"/>
    </location>
</feature>
<evidence type="ECO:0000256" key="1">
    <source>
        <dbReference type="ARBA" id="ARBA00004370"/>
    </source>
</evidence>
<dbReference type="AlphaFoldDB" id="A0A1W6Q5G2"/>
<dbReference type="GO" id="GO:0030964">
    <property type="term" value="C:NADH dehydrogenase complex"/>
    <property type="evidence" value="ECO:0007669"/>
    <property type="project" value="TreeGrafter"/>
</dbReference>
<dbReference type="Pfam" id="PF00507">
    <property type="entry name" value="Oxidored_q4"/>
    <property type="match status" value="1"/>
</dbReference>
<organism evidence="10">
    <name type="scientific">Cerion tridentatum costellata</name>
    <dbReference type="NCBI Taxonomy" id="1108932"/>
    <lineage>
        <taxon>Eukaryota</taxon>
        <taxon>Metazoa</taxon>
        <taxon>Spiralia</taxon>
        <taxon>Lophotrochozoa</taxon>
        <taxon>Mollusca</taxon>
        <taxon>Gastropoda</taxon>
        <taxon>Heterobranchia</taxon>
        <taxon>Euthyneura</taxon>
        <taxon>Panpulmonata</taxon>
        <taxon>Eupulmonata</taxon>
        <taxon>Stylommatophora</taxon>
        <taxon>Helicina</taxon>
        <taxon>Urocoptoidea</taxon>
        <taxon>Cerionidae</taxon>
        <taxon>Cerion</taxon>
    </lineage>
</organism>
<name>A0A1W6Q5G2_9EUPU</name>
<keyword evidence="9" id="KW-0520">NAD</keyword>
<feature type="transmembrane region" description="Helical" evidence="9">
    <location>
        <begin position="56"/>
        <end position="78"/>
    </location>
</feature>
<dbReference type="PANTHER" id="PTHR11058:SF9">
    <property type="entry name" value="NADH-UBIQUINONE OXIDOREDUCTASE CHAIN 3"/>
    <property type="match status" value="1"/>
</dbReference>
<comment type="similarity">
    <text evidence="2 9">Belongs to the complex I subunit 3 family.</text>
</comment>
<comment type="subcellular location">
    <subcellularLocation>
        <location evidence="1">Membrane</location>
    </subcellularLocation>
    <subcellularLocation>
        <location evidence="9">Mitochondrion membrane</location>
        <topology evidence="9">Multi-pass membrane protein</topology>
    </subcellularLocation>
</comment>
<feature type="transmembrane region" description="Helical" evidence="9">
    <location>
        <begin position="6"/>
        <end position="25"/>
    </location>
</feature>
<dbReference type="GO" id="GO:0008137">
    <property type="term" value="F:NADH dehydrogenase (ubiquinone) activity"/>
    <property type="evidence" value="ECO:0007669"/>
    <property type="project" value="UniProtKB-UniRule"/>
</dbReference>
<keyword evidence="4 9" id="KW-0813">Transport</keyword>
<keyword evidence="6 9" id="KW-1133">Transmembrane helix</keyword>
<gene>
    <name evidence="10" type="primary">ND3</name>
</gene>
<dbReference type="InterPro" id="IPR038430">
    <property type="entry name" value="NDAH_ubi_oxred_su3_sf"/>
</dbReference>
<comment type="catalytic activity">
    <reaction evidence="8 9">
        <text>a ubiquinone + NADH + 5 H(+)(in) = a ubiquinol + NAD(+) + 4 H(+)(out)</text>
        <dbReference type="Rhea" id="RHEA:29091"/>
        <dbReference type="Rhea" id="RHEA-COMP:9565"/>
        <dbReference type="Rhea" id="RHEA-COMP:9566"/>
        <dbReference type="ChEBI" id="CHEBI:15378"/>
        <dbReference type="ChEBI" id="CHEBI:16389"/>
        <dbReference type="ChEBI" id="CHEBI:17976"/>
        <dbReference type="ChEBI" id="CHEBI:57540"/>
        <dbReference type="ChEBI" id="CHEBI:57945"/>
        <dbReference type="EC" id="7.1.1.2"/>
    </reaction>
</comment>
<keyword evidence="9 10" id="KW-0496">Mitochondrion</keyword>